<evidence type="ECO:0000256" key="1">
    <source>
        <dbReference type="SAM" id="MobiDB-lite"/>
    </source>
</evidence>
<evidence type="ECO:0000313" key="3">
    <source>
        <dbReference type="Proteomes" id="UP001165124"/>
    </source>
</evidence>
<feature type="region of interest" description="Disordered" evidence="1">
    <location>
        <begin position="64"/>
        <end position="112"/>
    </location>
</feature>
<dbReference type="AlphaFoldDB" id="A0A9W6UXS8"/>
<reference evidence="2" key="1">
    <citation type="submission" date="2023-02" db="EMBL/GenBank/DDBJ databases">
        <title>Actinomadura rubrobrunea NBRC 14622.</title>
        <authorList>
            <person name="Ichikawa N."/>
            <person name="Sato H."/>
            <person name="Tonouchi N."/>
        </authorList>
    </citation>
    <scope>NUCLEOTIDE SEQUENCE</scope>
    <source>
        <strain evidence="2">NBRC 14622</strain>
    </source>
</reference>
<dbReference type="RefSeq" id="WP_146150416.1">
    <property type="nucleotide sequence ID" value="NZ_BSRZ01000015.1"/>
</dbReference>
<comment type="caution">
    <text evidence="2">The sequence shown here is derived from an EMBL/GenBank/DDBJ whole genome shotgun (WGS) entry which is preliminary data.</text>
</comment>
<protein>
    <submittedName>
        <fullName evidence="2">Uncharacterized protein</fullName>
    </submittedName>
</protein>
<name>A0A9W6UXS8_9ACTN</name>
<evidence type="ECO:0000313" key="2">
    <source>
        <dbReference type="EMBL" id="GLW66453.1"/>
    </source>
</evidence>
<sequence>MTTKHQRVRAQFQRAAEDARRIAAAATVTGSVMDDSVQAFPEWDVSTNADRSTMHRSLQPCAELAREDQPTVSDTHPPRAPKPSCQPTRVTGNAKIRRTTGKRNRSATKRSE</sequence>
<proteinExistence type="predicted"/>
<gene>
    <name evidence="2" type="ORF">Arub01_46970</name>
</gene>
<organism evidence="2 3">
    <name type="scientific">Actinomadura rubrobrunea</name>
    <dbReference type="NCBI Taxonomy" id="115335"/>
    <lineage>
        <taxon>Bacteria</taxon>
        <taxon>Bacillati</taxon>
        <taxon>Actinomycetota</taxon>
        <taxon>Actinomycetes</taxon>
        <taxon>Streptosporangiales</taxon>
        <taxon>Thermomonosporaceae</taxon>
        <taxon>Actinomadura</taxon>
    </lineage>
</organism>
<feature type="compositionally biased region" description="Basic residues" evidence="1">
    <location>
        <begin position="95"/>
        <end position="112"/>
    </location>
</feature>
<dbReference type="EMBL" id="BSRZ01000015">
    <property type="protein sequence ID" value="GLW66453.1"/>
    <property type="molecule type" value="Genomic_DNA"/>
</dbReference>
<keyword evidence="3" id="KW-1185">Reference proteome</keyword>
<dbReference type="Proteomes" id="UP001165124">
    <property type="component" value="Unassembled WGS sequence"/>
</dbReference>
<accession>A0A9W6UXS8</accession>